<organism evidence="4 5">
    <name type="scientific">Gilliamella bombicola</name>
    <dbReference type="NCBI Taxonomy" id="1798182"/>
    <lineage>
        <taxon>Bacteria</taxon>
        <taxon>Pseudomonadati</taxon>
        <taxon>Pseudomonadota</taxon>
        <taxon>Gammaproteobacteria</taxon>
        <taxon>Orbales</taxon>
        <taxon>Orbaceae</taxon>
        <taxon>Gilliamella</taxon>
    </lineage>
</organism>
<evidence type="ECO:0000313" key="4">
    <source>
        <dbReference type="EMBL" id="SCC08384.1"/>
    </source>
</evidence>
<proteinExistence type="predicted"/>
<dbReference type="InterPro" id="IPR036465">
    <property type="entry name" value="vWFA_dom_sf"/>
</dbReference>
<dbReference type="RefSeq" id="WP_091348356.1">
    <property type="nucleotide sequence ID" value="NZ_FMAQ01000005.1"/>
</dbReference>
<feature type="domain" description="VWFA" evidence="3">
    <location>
        <begin position="244"/>
        <end position="449"/>
    </location>
</feature>
<gene>
    <name evidence="4" type="ORF">GA0061081_10549</name>
</gene>
<keyword evidence="5" id="KW-1185">Reference proteome</keyword>
<keyword evidence="2" id="KW-0812">Transmembrane</keyword>
<evidence type="ECO:0000256" key="1">
    <source>
        <dbReference type="SAM" id="MobiDB-lite"/>
    </source>
</evidence>
<reference evidence="5" key="1">
    <citation type="submission" date="2016-08" db="EMBL/GenBank/DDBJ databases">
        <authorList>
            <person name="Varghese N."/>
            <person name="Submissions Spin"/>
        </authorList>
    </citation>
    <scope>NUCLEOTIDE SEQUENCE [LARGE SCALE GENOMIC DNA]</scope>
    <source>
        <strain evidence="5">R-53248</strain>
    </source>
</reference>
<keyword evidence="2" id="KW-0472">Membrane</keyword>
<evidence type="ECO:0000313" key="5">
    <source>
        <dbReference type="Proteomes" id="UP000199670"/>
    </source>
</evidence>
<sequence length="460" mass="51919">MQRITRIIFDHNHSEKMSLFDQYNSLLALLKPHLTERTFSILAIPRLIDDNQYIGWYSPLEGQPILLSEISDQSHKAKIEKTLQNRINDIEATVKLMSITAEQRTFISSWLPRIKSLGNHIYVINDDPVIVNIFEDPILPAPVPVIPPKSFWRWWHFLLLALLILGLLGILWYLFCPYGKEKPVIADVEPVITLPVEEQKPDPVVELPKEEQPVVKSEPEPIPEPAPKNCITREEIANNTDKPKMVMIFDNSASMTLTLMESQASINQYLNSDWYSMTEQEADAYEKRMTRLPNRLSSSKKVALSTIDKIQPDVNIALVTLSACPAAQTTSFYHYENRGKLKNKISRLNPLENNSATPLYSGLKQASKMLDGVNHDDYILVISDGEDNCTKANICTLAGKIAAQQPHLKINIVDIAGQHKIDCVAEKTGGKVYIAQNPTQIVKQMNNAVSNMNISKPICE</sequence>
<dbReference type="Proteomes" id="UP000199670">
    <property type="component" value="Unassembled WGS sequence"/>
</dbReference>
<dbReference type="SUPFAM" id="SSF53300">
    <property type="entry name" value="vWA-like"/>
    <property type="match status" value="1"/>
</dbReference>
<feature type="transmembrane region" description="Helical" evidence="2">
    <location>
        <begin position="154"/>
        <end position="175"/>
    </location>
</feature>
<name>A0A1C4BNT5_9GAMM</name>
<dbReference type="Pfam" id="PF13519">
    <property type="entry name" value="VWA_2"/>
    <property type="match status" value="1"/>
</dbReference>
<dbReference type="AlphaFoldDB" id="A0A1C4BNT5"/>
<dbReference type="PROSITE" id="PS50234">
    <property type="entry name" value="VWFA"/>
    <property type="match status" value="1"/>
</dbReference>
<dbReference type="InterPro" id="IPR002035">
    <property type="entry name" value="VWF_A"/>
</dbReference>
<protein>
    <submittedName>
        <fullName evidence="4">von Willebrand factor type A domain-containing protein</fullName>
    </submittedName>
</protein>
<dbReference type="STRING" id="1798182.GA0061081_10549"/>
<evidence type="ECO:0000256" key="2">
    <source>
        <dbReference type="SAM" id="Phobius"/>
    </source>
</evidence>
<feature type="compositionally biased region" description="Basic and acidic residues" evidence="1">
    <location>
        <begin position="208"/>
        <end position="219"/>
    </location>
</feature>
<accession>A0A1C4BNT5</accession>
<keyword evidence="2" id="KW-1133">Transmembrane helix</keyword>
<evidence type="ECO:0000259" key="3">
    <source>
        <dbReference type="PROSITE" id="PS50234"/>
    </source>
</evidence>
<feature type="region of interest" description="Disordered" evidence="1">
    <location>
        <begin position="208"/>
        <end position="228"/>
    </location>
</feature>
<dbReference type="EMBL" id="FMAQ01000005">
    <property type="protein sequence ID" value="SCC08384.1"/>
    <property type="molecule type" value="Genomic_DNA"/>
</dbReference>
<dbReference type="OrthoDB" id="5755451at2"/>
<dbReference type="Gene3D" id="3.40.50.410">
    <property type="entry name" value="von Willebrand factor, type A domain"/>
    <property type="match status" value="1"/>
</dbReference>